<protein>
    <submittedName>
        <fullName evidence="2">Uncharacterized protein</fullName>
    </submittedName>
</protein>
<sequence>YELYEESLDDHHSSLSERHSSHTIEAVTSIPTSPPTCDHNVVTSHNIHLGQS</sequence>
<evidence type="ECO:0000313" key="2">
    <source>
        <dbReference type="EMBL" id="GIX87821.1"/>
    </source>
</evidence>
<evidence type="ECO:0000313" key="3">
    <source>
        <dbReference type="Proteomes" id="UP001054945"/>
    </source>
</evidence>
<gene>
    <name evidence="2" type="ORF">CEXT_686331</name>
</gene>
<dbReference type="Proteomes" id="UP001054945">
    <property type="component" value="Unassembled WGS sequence"/>
</dbReference>
<feature type="non-terminal residue" evidence="2">
    <location>
        <position position="1"/>
    </location>
</feature>
<proteinExistence type="predicted"/>
<reference evidence="2 3" key="1">
    <citation type="submission" date="2021-06" db="EMBL/GenBank/DDBJ databases">
        <title>Caerostris extrusa draft genome.</title>
        <authorList>
            <person name="Kono N."/>
            <person name="Arakawa K."/>
        </authorList>
    </citation>
    <scope>NUCLEOTIDE SEQUENCE [LARGE SCALE GENOMIC DNA]</scope>
</reference>
<accession>A0AAV4NW60</accession>
<evidence type="ECO:0000256" key="1">
    <source>
        <dbReference type="SAM" id="MobiDB-lite"/>
    </source>
</evidence>
<keyword evidence="3" id="KW-1185">Reference proteome</keyword>
<dbReference type="EMBL" id="BPLR01003714">
    <property type="protein sequence ID" value="GIX87821.1"/>
    <property type="molecule type" value="Genomic_DNA"/>
</dbReference>
<feature type="compositionally biased region" description="Basic and acidic residues" evidence="1">
    <location>
        <begin position="9"/>
        <end position="22"/>
    </location>
</feature>
<organism evidence="2 3">
    <name type="scientific">Caerostris extrusa</name>
    <name type="common">Bark spider</name>
    <name type="synonym">Caerostris bankana</name>
    <dbReference type="NCBI Taxonomy" id="172846"/>
    <lineage>
        <taxon>Eukaryota</taxon>
        <taxon>Metazoa</taxon>
        <taxon>Ecdysozoa</taxon>
        <taxon>Arthropoda</taxon>
        <taxon>Chelicerata</taxon>
        <taxon>Arachnida</taxon>
        <taxon>Araneae</taxon>
        <taxon>Araneomorphae</taxon>
        <taxon>Entelegynae</taxon>
        <taxon>Araneoidea</taxon>
        <taxon>Araneidae</taxon>
        <taxon>Caerostris</taxon>
    </lineage>
</organism>
<dbReference type="AlphaFoldDB" id="A0AAV4NW60"/>
<name>A0AAV4NW60_CAEEX</name>
<comment type="caution">
    <text evidence="2">The sequence shown here is derived from an EMBL/GenBank/DDBJ whole genome shotgun (WGS) entry which is preliminary data.</text>
</comment>
<feature type="region of interest" description="Disordered" evidence="1">
    <location>
        <begin position="1"/>
        <end position="52"/>
    </location>
</feature>
<feature type="compositionally biased region" description="Polar residues" evidence="1">
    <location>
        <begin position="41"/>
        <end position="52"/>
    </location>
</feature>